<evidence type="ECO:0000259" key="1">
    <source>
        <dbReference type="Pfam" id="PF01936"/>
    </source>
</evidence>
<dbReference type="InterPro" id="IPR021139">
    <property type="entry name" value="NYN"/>
</dbReference>
<feature type="domain" description="NYN" evidence="1">
    <location>
        <begin position="77"/>
        <end position="172"/>
    </location>
</feature>
<reference evidence="3" key="1">
    <citation type="submission" date="2016-03" db="EMBL/GenBank/DDBJ databases">
        <authorList>
            <person name="Heylen K."/>
            <person name="De Vos P."/>
            <person name="Vekeman B."/>
        </authorList>
    </citation>
    <scope>NUCLEOTIDE SEQUENCE [LARGE SCALE GENOMIC DNA]</scope>
    <source>
        <strain evidence="3">R-45383</strain>
    </source>
</reference>
<evidence type="ECO:0000313" key="3">
    <source>
        <dbReference type="Proteomes" id="UP000077628"/>
    </source>
</evidence>
<comment type="caution">
    <text evidence="2">The sequence shown here is derived from an EMBL/GenBank/DDBJ whole genome shotgun (WGS) entry which is preliminary data.</text>
</comment>
<dbReference type="STRING" id="702114.A1355_18490"/>
<dbReference type="GO" id="GO:0004540">
    <property type="term" value="F:RNA nuclease activity"/>
    <property type="evidence" value="ECO:0007669"/>
    <property type="project" value="InterPro"/>
</dbReference>
<dbReference type="Gene3D" id="3.40.50.1010">
    <property type="entry name" value="5'-nuclease"/>
    <property type="match status" value="1"/>
</dbReference>
<dbReference type="Proteomes" id="UP000077628">
    <property type="component" value="Unassembled WGS sequence"/>
</dbReference>
<protein>
    <recommendedName>
        <fullName evidence="1">NYN domain-containing protein</fullName>
    </recommendedName>
</protein>
<proteinExistence type="predicted"/>
<dbReference type="Pfam" id="PF01936">
    <property type="entry name" value="NYN"/>
    <property type="match status" value="1"/>
</dbReference>
<organism evidence="2 3">
    <name type="scientific">Methylomonas koyamae</name>
    <dbReference type="NCBI Taxonomy" id="702114"/>
    <lineage>
        <taxon>Bacteria</taxon>
        <taxon>Pseudomonadati</taxon>
        <taxon>Pseudomonadota</taxon>
        <taxon>Gammaproteobacteria</taxon>
        <taxon>Methylococcales</taxon>
        <taxon>Methylococcaceae</taxon>
        <taxon>Methylomonas</taxon>
    </lineage>
</organism>
<sequence>MYQVTTKATKITSTDWQNTNSAFQKILQGGPLPRWGSVIKQVNDDGVDILEQMIFIPERVPENDSAEALATVTLQARNLSAALQRQTAARVFICPAKRTPSGDFKQSDDQRLMIKTLSTCLRLKPDFLTLFASDGDYAPMVWELREWGIRTEVVGRNVAGELREAAYHVVDLEKLLEAIAAEETA</sequence>
<dbReference type="AlphaFoldDB" id="A0A177PBC1"/>
<dbReference type="EMBL" id="LUUK01000025">
    <property type="protein sequence ID" value="OAI26763.1"/>
    <property type="molecule type" value="Genomic_DNA"/>
</dbReference>
<accession>A0A177PBC1</accession>
<keyword evidence="3" id="KW-1185">Reference proteome</keyword>
<gene>
    <name evidence="2" type="ORF">A1355_18490</name>
</gene>
<name>A0A177PBC1_9GAMM</name>
<dbReference type="RefSeq" id="WP_064024607.1">
    <property type="nucleotide sequence ID" value="NZ_LUUK01000025.1"/>
</dbReference>
<evidence type="ECO:0000313" key="2">
    <source>
        <dbReference type="EMBL" id="OAI26763.1"/>
    </source>
</evidence>